<dbReference type="RefSeq" id="XP_017689721.1">
    <property type="nucleotide sequence ID" value="XM_017834232.1"/>
</dbReference>
<dbReference type="Proteomes" id="UP000504624">
    <property type="component" value="Unplaced"/>
</dbReference>
<organism evidence="1 2">
    <name type="scientific">Lepidothrix coronata</name>
    <name type="common">blue-crowned manakin</name>
    <dbReference type="NCBI Taxonomy" id="321398"/>
    <lineage>
        <taxon>Eukaryota</taxon>
        <taxon>Metazoa</taxon>
        <taxon>Chordata</taxon>
        <taxon>Craniata</taxon>
        <taxon>Vertebrata</taxon>
        <taxon>Euteleostomi</taxon>
        <taxon>Archelosauria</taxon>
        <taxon>Archosauria</taxon>
        <taxon>Dinosauria</taxon>
        <taxon>Saurischia</taxon>
        <taxon>Theropoda</taxon>
        <taxon>Coelurosauria</taxon>
        <taxon>Aves</taxon>
        <taxon>Neognathae</taxon>
        <taxon>Neoaves</taxon>
        <taxon>Telluraves</taxon>
        <taxon>Australaves</taxon>
        <taxon>Passeriformes</taxon>
        <taxon>Pipridae</taxon>
        <taxon>Lepidothrix</taxon>
    </lineage>
</organism>
<protein>
    <submittedName>
        <fullName evidence="2">Uncharacterized protein LOC108506843 isoform X2</fullName>
    </submittedName>
</protein>
<dbReference type="GeneID" id="108506843"/>
<name>A0A6J0IUT1_9PASS</name>
<evidence type="ECO:0000313" key="2">
    <source>
        <dbReference type="RefSeq" id="XP_017689721.1"/>
    </source>
</evidence>
<reference evidence="2" key="1">
    <citation type="submission" date="2025-08" db="UniProtKB">
        <authorList>
            <consortium name="RefSeq"/>
        </authorList>
    </citation>
    <scope>IDENTIFICATION</scope>
</reference>
<evidence type="ECO:0000313" key="1">
    <source>
        <dbReference type="Proteomes" id="UP000504624"/>
    </source>
</evidence>
<dbReference type="AlphaFoldDB" id="A0A6J0IUT1"/>
<keyword evidence="1" id="KW-1185">Reference proteome</keyword>
<sequence>MQDREEAARLKVCNSLRLSPLSPPGSEGKAAPCQESAVRFLAHTGQAEGLCLRLAGVMLLQVHMAPPVSHRLKKSQKRRKGQQIKCLQGKQNYVQKQDETDVSLRFRQKCKSAEDIRTKCLNCLSRRCRDGCGYSRQRKIH</sequence>
<proteinExistence type="predicted"/>
<gene>
    <name evidence="2" type="primary">LOC108506843</name>
</gene>
<accession>A0A6J0IUT1</accession>